<evidence type="ECO:0000256" key="5">
    <source>
        <dbReference type="ARBA" id="ARBA00022602"/>
    </source>
</evidence>
<evidence type="ECO:0000313" key="16">
    <source>
        <dbReference type="Proteomes" id="UP000195570"/>
    </source>
</evidence>
<evidence type="ECO:0000256" key="8">
    <source>
        <dbReference type="ARBA" id="ARBA00022842"/>
    </source>
</evidence>
<evidence type="ECO:0000256" key="6">
    <source>
        <dbReference type="ARBA" id="ARBA00022679"/>
    </source>
</evidence>
<keyword evidence="6 15" id="KW-0808">Transferase</keyword>
<dbReference type="PROSITE" id="PS51147">
    <property type="entry name" value="PFTA"/>
    <property type="match status" value="1"/>
</dbReference>
<dbReference type="PANTHER" id="PTHR11129">
    <property type="entry name" value="PROTEIN FARNESYLTRANSFERASE ALPHA SUBUNIT/RAB GERANYLGERANYL TRANSFERASE ALPHA SUBUNIT"/>
    <property type="match status" value="1"/>
</dbReference>
<evidence type="ECO:0000256" key="1">
    <source>
        <dbReference type="ARBA" id="ARBA00001946"/>
    </source>
</evidence>
<dbReference type="Proteomes" id="UP000195570">
    <property type="component" value="Unassembled WGS sequence"/>
</dbReference>
<evidence type="ECO:0000256" key="4">
    <source>
        <dbReference type="ARBA" id="ARBA00012702"/>
    </source>
</evidence>
<comment type="similarity">
    <text evidence="2">Belongs to the protein prenyltransferase subunit alpha family.</text>
</comment>
<protein>
    <recommendedName>
        <fullName evidence="9">Protein farnesyltransferase/geranylgeranyltransferase type-1 subunit alpha</fullName>
        <ecNumber evidence="4">2.5.1.58</ecNumber>
        <ecNumber evidence="3">2.5.1.59</ecNumber>
    </recommendedName>
    <alternativeName>
        <fullName evidence="12">CAAX farnesyltransferase subunit alpha</fullName>
    </alternativeName>
    <alternativeName>
        <fullName evidence="11">FTase-alpha</fullName>
    </alternativeName>
    <alternativeName>
        <fullName evidence="10">Ras proteins prenyltransferase subunit alpha</fullName>
    </alternativeName>
    <alternativeName>
        <fullName evidence="13">Type I protein geranyl-geranyltransferase subunit alpha</fullName>
    </alternativeName>
</protein>
<dbReference type="InterPro" id="IPR002088">
    <property type="entry name" value="Prenyl_trans_a"/>
</dbReference>
<dbReference type="GO" id="GO:0004662">
    <property type="term" value="F:CAAX-protein geranylgeranyltransferase activity"/>
    <property type="evidence" value="ECO:0007669"/>
    <property type="project" value="UniProtKB-EC"/>
</dbReference>
<keyword evidence="8" id="KW-0460">Magnesium</keyword>
<evidence type="ECO:0000256" key="2">
    <source>
        <dbReference type="ARBA" id="ARBA00006734"/>
    </source>
</evidence>
<comment type="caution">
    <text evidence="15">The sequence shown here is derived from an EMBL/GenBank/DDBJ whole genome shotgun (WGS) entry which is preliminary data.</text>
</comment>
<organism evidence="15 16">
    <name type="scientific">Trypanosoma equiperdum</name>
    <dbReference type="NCBI Taxonomy" id="5694"/>
    <lineage>
        <taxon>Eukaryota</taxon>
        <taxon>Discoba</taxon>
        <taxon>Euglenozoa</taxon>
        <taxon>Kinetoplastea</taxon>
        <taxon>Metakinetoplastina</taxon>
        <taxon>Trypanosomatida</taxon>
        <taxon>Trypanosomatidae</taxon>
        <taxon>Trypanosoma</taxon>
    </lineage>
</organism>
<dbReference type="SUPFAM" id="SSF48439">
    <property type="entry name" value="Protein prenylyltransferase"/>
    <property type="match status" value="1"/>
</dbReference>
<comment type="cofactor">
    <cofactor evidence="1">
        <name>Mg(2+)</name>
        <dbReference type="ChEBI" id="CHEBI:18420"/>
    </cofactor>
</comment>
<feature type="compositionally biased region" description="Low complexity" evidence="14">
    <location>
        <begin position="13"/>
        <end position="26"/>
    </location>
</feature>
<dbReference type="GO" id="GO:0005965">
    <property type="term" value="C:protein farnesyltransferase complex"/>
    <property type="evidence" value="ECO:0007669"/>
    <property type="project" value="TreeGrafter"/>
</dbReference>
<keyword evidence="5" id="KW-0637">Prenyltransferase</keyword>
<proteinExistence type="inferred from homology"/>
<evidence type="ECO:0000256" key="7">
    <source>
        <dbReference type="ARBA" id="ARBA00022737"/>
    </source>
</evidence>
<evidence type="ECO:0000256" key="13">
    <source>
        <dbReference type="ARBA" id="ARBA00043219"/>
    </source>
</evidence>
<dbReference type="Pfam" id="PF01239">
    <property type="entry name" value="PPTA"/>
    <property type="match status" value="3"/>
</dbReference>
<keyword evidence="16" id="KW-1185">Reference proteome</keyword>
<evidence type="ECO:0000256" key="3">
    <source>
        <dbReference type="ARBA" id="ARBA00012700"/>
    </source>
</evidence>
<evidence type="ECO:0000256" key="11">
    <source>
        <dbReference type="ARBA" id="ARBA00042436"/>
    </source>
</evidence>
<name>A0A1G4I5S7_TRYEQ</name>
<dbReference type="PANTHER" id="PTHR11129:SF1">
    <property type="entry name" value="PROTEIN FARNESYLTRANSFERASE_GERANYLGERANYLTRANSFERASE TYPE-1 SUBUNIT ALPHA"/>
    <property type="match status" value="1"/>
</dbReference>
<sequence length="612" mass="70320">MNKSAVRSEESRQSSSLPSTYSSSSLNSEDEKLALLSDINALQALFPGVTPKEETPLIKHPNMTPAVFSKKFDYVMGIYRAVGVTFKGTRVGPSTPQWLLLTSFVIQQNASHYSAWKDRRDVFLQPSRLLTSTRDAFMAENGQQCCGDKSDSLAKVIQEWLPAQCDVQGPTGEYSVWRAIRWELKAMERFALMNPKNFQAWHHRGEMLREALMHANSAVTGSRSAFDGYLLTCHNMQFSDIDERVFCDAALDDDSKNYHAWLYRSWFVHSFPFLLHPPSWDSLLGGDQGTEDKHSELHAAPFRSFTVEEDWLHKCLQPIIPECPLSDELTSTAKRILHDCMNNSAWCHRFYVFEHDLIVPLIRVIPPQQTEEAKLILKRLCECEMFYALQWCAYEPCNESSFVHARCVAVLHQAVAIHLCLSSHEDAPHVFLRDDEIIQVAGSSSLRHMNLRDKLRWGAFLETFRLLLCQVNVLSDVITPRAEEFRSGGEGRDDATISVIRKRRSQFLLDNTHQVYTARYRCLFTILEYMWRCYFTVSDRENVAAALPPEVYAGGDAEAAALAQQQSDDCVKFFLEAELQALRLARRLFVEDDIRRKYWKHEMNIVMNRDYV</sequence>
<reference evidence="15" key="1">
    <citation type="submission" date="2016-09" db="EMBL/GenBank/DDBJ databases">
        <authorList>
            <person name="Hebert L."/>
            <person name="Moumen B."/>
        </authorList>
    </citation>
    <scope>NUCLEOTIDE SEQUENCE [LARGE SCALE GENOMIC DNA]</scope>
    <source>
        <strain evidence="15">OVI</strain>
    </source>
</reference>
<feature type="compositionally biased region" description="Basic and acidic residues" evidence="14">
    <location>
        <begin position="1"/>
        <end position="12"/>
    </location>
</feature>
<evidence type="ECO:0000313" key="15">
    <source>
        <dbReference type="EMBL" id="SCU67253.1"/>
    </source>
</evidence>
<dbReference type="GO" id="GO:0004660">
    <property type="term" value="F:protein farnesyltransferase activity"/>
    <property type="evidence" value="ECO:0007669"/>
    <property type="project" value="UniProtKB-EC"/>
</dbReference>
<dbReference type="RefSeq" id="XP_067078595.1">
    <property type="nucleotide sequence ID" value="XM_067222494.1"/>
</dbReference>
<dbReference type="EC" id="2.5.1.58" evidence="4"/>
<feature type="region of interest" description="Disordered" evidence="14">
    <location>
        <begin position="1"/>
        <end position="26"/>
    </location>
</feature>
<gene>
    <name evidence="15" type="ORF">TEOVI_000868900</name>
</gene>
<accession>A0A1G4I5S7</accession>
<dbReference type="AlphaFoldDB" id="A0A1G4I5S7"/>
<evidence type="ECO:0000256" key="10">
    <source>
        <dbReference type="ARBA" id="ARBA00041392"/>
    </source>
</evidence>
<evidence type="ECO:0000256" key="9">
    <source>
        <dbReference type="ARBA" id="ARBA00040965"/>
    </source>
</evidence>
<dbReference type="EMBL" id="CZPT02000709">
    <property type="protein sequence ID" value="SCU67253.1"/>
    <property type="molecule type" value="Genomic_DNA"/>
</dbReference>
<dbReference type="GO" id="GO:0005953">
    <property type="term" value="C:CAAX-protein geranylgeranyltransferase complex"/>
    <property type="evidence" value="ECO:0007669"/>
    <property type="project" value="TreeGrafter"/>
</dbReference>
<dbReference type="VEuPathDB" id="TriTrypDB:TEOVI_000868900"/>
<evidence type="ECO:0000256" key="14">
    <source>
        <dbReference type="SAM" id="MobiDB-lite"/>
    </source>
</evidence>
<evidence type="ECO:0000256" key="12">
    <source>
        <dbReference type="ARBA" id="ARBA00043086"/>
    </source>
</evidence>
<dbReference type="EC" id="2.5.1.59" evidence="3"/>
<dbReference type="Gene3D" id="1.25.40.120">
    <property type="entry name" value="Protein prenylyltransferase"/>
    <property type="match status" value="1"/>
</dbReference>
<dbReference type="GeneID" id="92382623"/>
<keyword evidence="7" id="KW-0677">Repeat</keyword>